<sequence>MFRKPLNNYFNEEIVKDKFSPLSISSVKVNELLYSIPISMNNMQLFVNKKIINKYRIKYPDDVGQLIEIAKFLEKKNI</sequence>
<evidence type="ECO:0000313" key="1">
    <source>
        <dbReference type="EMBL" id="GAH08048.1"/>
    </source>
</evidence>
<dbReference type="EMBL" id="BART01037488">
    <property type="protein sequence ID" value="GAH08048.1"/>
    <property type="molecule type" value="Genomic_DNA"/>
</dbReference>
<name>X1EHC6_9ZZZZ</name>
<gene>
    <name evidence="1" type="ORF">S01H4_62694</name>
</gene>
<dbReference type="SUPFAM" id="SSF53850">
    <property type="entry name" value="Periplasmic binding protein-like II"/>
    <property type="match status" value="1"/>
</dbReference>
<organism evidence="1">
    <name type="scientific">marine sediment metagenome</name>
    <dbReference type="NCBI Taxonomy" id="412755"/>
    <lineage>
        <taxon>unclassified sequences</taxon>
        <taxon>metagenomes</taxon>
        <taxon>ecological metagenomes</taxon>
    </lineage>
</organism>
<dbReference type="Gene3D" id="3.40.190.10">
    <property type="entry name" value="Periplasmic binding protein-like II"/>
    <property type="match status" value="2"/>
</dbReference>
<proteinExistence type="predicted"/>
<protein>
    <submittedName>
        <fullName evidence="1">Uncharacterized protein</fullName>
    </submittedName>
</protein>
<accession>X1EHC6</accession>
<feature type="non-terminal residue" evidence="1">
    <location>
        <position position="78"/>
    </location>
</feature>
<dbReference type="AlphaFoldDB" id="X1EHC6"/>
<comment type="caution">
    <text evidence="1">The sequence shown here is derived from an EMBL/GenBank/DDBJ whole genome shotgun (WGS) entry which is preliminary data.</text>
</comment>
<reference evidence="1" key="1">
    <citation type="journal article" date="2014" name="Front. Microbiol.">
        <title>High frequency of phylogenetically diverse reductive dehalogenase-homologous genes in deep subseafloor sedimentary metagenomes.</title>
        <authorList>
            <person name="Kawai M."/>
            <person name="Futagami T."/>
            <person name="Toyoda A."/>
            <person name="Takaki Y."/>
            <person name="Nishi S."/>
            <person name="Hori S."/>
            <person name="Arai W."/>
            <person name="Tsubouchi T."/>
            <person name="Morono Y."/>
            <person name="Uchiyama I."/>
            <person name="Ito T."/>
            <person name="Fujiyama A."/>
            <person name="Inagaki F."/>
            <person name="Takami H."/>
        </authorList>
    </citation>
    <scope>NUCLEOTIDE SEQUENCE</scope>
    <source>
        <strain evidence="1">Expedition CK06-06</strain>
    </source>
</reference>